<feature type="domain" description="Amine oxidase" evidence="1">
    <location>
        <begin position="83"/>
        <end position="307"/>
    </location>
</feature>
<evidence type="ECO:0000259" key="1">
    <source>
        <dbReference type="Pfam" id="PF01593"/>
    </source>
</evidence>
<gene>
    <name evidence="2" type="ORF">SAMN05216227_10337</name>
</gene>
<dbReference type="InterPro" id="IPR002937">
    <property type="entry name" value="Amino_oxidase"/>
</dbReference>
<organism evidence="2 3">
    <name type="scientific">Pseudorhodobacter antarcticus</name>
    <dbReference type="NCBI Taxonomy" id="1077947"/>
    <lineage>
        <taxon>Bacteria</taxon>
        <taxon>Pseudomonadati</taxon>
        <taxon>Pseudomonadota</taxon>
        <taxon>Alphaproteobacteria</taxon>
        <taxon>Rhodobacterales</taxon>
        <taxon>Paracoccaceae</taxon>
        <taxon>Pseudorhodobacter</taxon>
    </lineage>
</organism>
<dbReference type="OrthoDB" id="5792777at2"/>
<dbReference type="Pfam" id="PF01593">
    <property type="entry name" value="Amino_oxidase"/>
    <property type="match status" value="1"/>
</dbReference>
<dbReference type="SUPFAM" id="SSF51905">
    <property type="entry name" value="FAD/NAD(P)-binding domain"/>
    <property type="match status" value="1"/>
</dbReference>
<dbReference type="Proteomes" id="UP000183002">
    <property type="component" value="Unassembled WGS sequence"/>
</dbReference>
<dbReference type="Gene3D" id="3.90.660.10">
    <property type="match status" value="1"/>
</dbReference>
<dbReference type="InterPro" id="IPR036188">
    <property type="entry name" value="FAD/NAD-bd_sf"/>
</dbReference>
<dbReference type="Gene3D" id="3.50.50.60">
    <property type="entry name" value="FAD/NAD(P)-binding domain"/>
    <property type="match status" value="1"/>
</dbReference>
<dbReference type="STRING" id="1077947.SAMN05216227_10337"/>
<dbReference type="EMBL" id="FOCO01000033">
    <property type="protein sequence ID" value="SEN93614.1"/>
    <property type="molecule type" value="Genomic_DNA"/>
</dbReference>
<dbReference type="AlphaFoldDB" id="A0A1H8KL69"/>
<dbReference type="Pfam" id="PF13450">
    <property type="entry name" value="NAD_binding_8"/>
    <property type="match status" value="1"/>
</dbReference>
<name>A0A1H8KL69_9RHOB</name>
<dbReference type="GO" id="GO:0016491">
    <property type="term" value="F:oxidoreductase activity"/>
    <property type="evidence" value="ECO:0007669"/>
    <property type="project" value="InterPro"/>
</dbReference>
<accession>A0A1H8KL69</accession>
<keyword evidence="3" id="KW-1185">Reference proteome</keyword>
<evidence type="ECO:0000313" key="3">
    <source>
        <dbReference type="Proteomes" id="UP000183002"/>
    </source>
</evidence>
<dbReference type="PANTHER" id="PTHR16128">
    <property type="entry name" value="FAD/NAD(P)-BINDING OXIDOREDUCTASE FAMILY PROTEIN"/>
    <property type="match status" value="1"/>
</dbReference>
<protein>
    <recommendedName>
        <fullName evidence="1">Amine oxidase domain-containing protein</fullName>
    </recommendedName>
</protein>
<evidence type="ECO:0000313" key="2">
    <source>
        <dbReference type="EMBL" id="SEN93614.1"/>
    </source>
</evidence>
<proteinExistence type="predicted"/>
<sequence length="310" mass="31878">MTPVIIIGAGIAGLACARRLADAGMAPVVLDKGRGIGGRVATRRAGALQFDHGAQYVNARGAGFASVLDGLENAGTLAGWADGTGRTHKVGVPGMSALPKALGSGLDIRQNTQVLRLTPDTAGWLLHLAEGTLRAASVVVTVPAPQVASLLGADHPLVAPLGAVQMAPCLTLMAAVAGPAPFVTRRDPDDPLSWIAQDSAKPGRPQGHGALWVAQAGAAFSMAHLEDDPATLTAHMLPLLCDRLGAPLATVTHASTHRWRYARVTQPLGQPFLCSDDASLYLGGDWCLGARIEAAWDSGTAIAADLLASR</sequence>
<dbReference type="PANTHER" id="PTHR16128:SF5">
    <property type="entry name" value="FAD_NAD(P)-BINDING OXIDOREDUCTASE FAMILY PROTEIN"/>
    <property type="match status" value="1"/>
</dbReference>
<dbReference type="RefSeq" id="WP_050520940.1">
    <property type="nucleotide sequence ID" value="NZ_FOCO01000033.1"/>
</dbReference>
<reference evidence="2 3" key="1">
    <citation type="submission" date="2016-10" db="EMBL/GenBank/DDBJ databases">
        <authorList>
            <person name="de Groot N.N."/>
        </authorList>
    </citation>
    <scope>NUCLEOTIDE SEQUENCE [LARGE SCALE GENOMIC DNA]</scope>
    <source>
        <strain evidence="2 3">CGMCC 1.10836</strain>
    </source>
</reference>